<dbReference type="GeneID" id="33563801"/>
<dbReference type="OrthoDB" id="9922773at2759"/>
<dbReference type="InterPro" id="IPR006597">
    <property type="entry name" value="Sel1-like"/>
</dbReference>
<dbReference type="PANTHER" id="PTHR46758:SF2">
    <property type="entry name" value="OJ1485_B09.11 PROTEIN"/>
    <property type="match status" value="1"/>
</dbReference>
<dbReference type="Gene3D" id="1.25.40.10">
    <property type="entry name" value="Tetratricopeptide repeat domain"/>
    <property type="match status" value="1"/>
</dbReference>
<dbReference type="EMBL" id="MCFF01000012">
    <property type="protein sequence ID" value="ORZ20981.1"/>
    <property type="molecule type" value="Genomic_DNA"/>
</dbReference>
<keyword evidence="7" id="KW-1185">Reference proteome</keyword>
<feature type="domain" description="MYND-type" evidence="5">
    <location>
        <begin position="421"/>
        <end position="463"/>
    </location>
</feature>
<dbReference type="SUPFAM" id="SSF144232">
    <property type="entry name" value="HIT/MYND zinc finger-like"/>
    <property type="match status" value="1"/>
</dbReference>
<comment type="caution">
    <text evidence="6">The sequence shown here is derived from an EMBL/GenBank/DDBJ whole genome shotgun (WGS) entry which is preliminary data.</text>
</comment>
<proteinExistence type="predicted"/>
<protein>
    <recommendedName>
        <fullName evidence="5">MYND-type domain-containing protein</fullName>
    </recommendedName>
</protein>
<gene>
    <name evidence="6" type="ORF">BCR41DRAFT_334829</name>
</gene>
<sequence length="465" mass="53128">MVLIEEIFEKACEETNLLNPDGPTSTPLGKQGSLKPFMNLSREQCQILLALYHVVDPSIEAKVPILFPEMARKFIEDRKERNSNLSKLKRGPEVFTQEVLNLQEIQKAVSAAYIANDMDLGKAQKYLNMKPRETPMDQLTVQEVLTQGLLLAGFRDNGVNGGEAPKSPLAAPNFREAKAYYDYAFDKFNFSLAAVQLGSFYFHEHKECQGRHCLEGEDPEQISFDYYLKAAEVGNPMAMHKVGWYYDQKGQWHKAIEWYNKTADDGYPDSAHNLGMIYQEGNANVTPKLEVDLDKAIEYYTRGLQYGYGPSGTQLGRLFFQLATDREFRQKLPSSSQYHSSEPQEYFQTAISYFNQANHLLEVESLQFLGMIYGSKDFGLYNIDSAQNLFELAFMASNGSQRSFELLCKKVDSEGLKTCAAKDCENKETKKDQFQRCGGCKKKYYCSRLCQIEDWKARHKKQCKK</sequence>
<dbReference type="PROSITE" id="PS50865">
    <property type="entry name" value="ZF_MYND_2"/>
    <property type="match status" value="1"/>
</dbReference>
<evidence type="ECO:0000259" key="5">
    <source>
        <dbReference type="PROSITE" id="PS50865"/>
    </source>
</evidence>
<dbReference type="SUPFAM" id="SSF81901">
    <property type="entry name" value="HCP-like"/>
    <property type="match status" value="1"/>
</dbReference>
<dbReference type="InterPro" id="IPR044508">
    <property type="entry name" value="At5g50450/At1g67340-like"/>
</dbReference>
<dbReference type="Proteomes" id="UP000193648">
    <property type="component" value="Unassembled WGS sequence"/>
</dbReference>
<organism evidence="6 7">
    <name type="scientific">Lobosporangium transversale</name>
    <dbReference type="NCBI Taxonomy" id="64571"/>
    <lineage>
        <taxon>Eukaryota</taxon>
        <taxon>Fungi</taxon>
        <taxon>Fungi incertae sedis</taxon>
        <taxon>Mucoromycota</taxon>
        <taxon>Mortierellomycotina</taxon>
        <taxon>Mortierellomycetes</taxon>
        <taxon>Mortierellales</taxon>
        <taxon>Mortierellaceae</taxon>
        <taxon>Lobosporangium</taxon>
    </lineage>
</organism>
<name>A0A1Y2GS70_9FUNG</name>
<evidence type="ECO:0000313" key="6">
    <source>
        <dbReference type="EMBL" id="ORZ20981.1"/>
    </source>
</evidence>
<keyword evidence="2 4" id="KW-0863">Zinc-finger</keyword>
<dbReference type="STRING" id="64571.A0A1Y2GS70"/>
<keyword evidence="1" id="KW-0479">Metal-binding</keyword>
<dbReference type="Gene3D" id="6.10.140.2220">
    <property type="match status" value="1"/>
</dbReference>
<dbReference type="GO" id="GO:0008270">
    <property type="term" value="F:zinc ion binding"/>
    <property type="evidence" value="ECO:0007669"/>
    <property type="project" value="UniProtKB-KW"/>
</dbReference>
<dbReference type="Pfam" id="PF01753">
    <property type="entry name" value="zf-MYND"/>
    <property type="match status" value="1"/>
</dbReference>
<dbReference type="InterPro" id="IPR011990">
    <property type="entry name" value="TPR-like_helical_dom_sf"/>
</dbReference>
<evidence type="ECO:0000256" key="3">
    <source>
        <dbReference type="ARBA" id="ARBA00022833"/>
    </source>
</evidence>
<evidence type="ECO:0000256" key="1">
    <source>
        <dbReference type="ARBA" id="ARBA00022723"/>
    </source>
</evidence>
<dbReference type="RefSeq" id="XP_021882890.1">
    <property type="nucleotide sequence ID" value="XM_022021957.1"/>
</dbReference>
<reference evidence="6 7" key="1">
    <citation type="submission" date="2016-07" db="EMBL/GenBank/DDBJ databases">
        <title>Pervasive Adenine N6-methylation of Active Genes in Fungi.</title>
        <authorList>
            <consortium name="DOE Joint Genome Institute"/>
            <person name="Mondo S.J."/>
            <person name="Dannebaum R.O."/>
            <person name="Kuo R.C."/>
            <person name="Labutti K."/>
            <person name="Haridas S."/>
            <person name="Kuo A."/>
            <person name="Salamov A."/>
            <person name="Ahrendt S.R."/>
            <person name="Lipzen A."/>
            <person name="Sullivan W."/>
            <person name="Andreopoulos W.B."/>
            <person name="Clum A."/>
            <person name="Lindquist E."/>
            <person name="Daum C."/>
            <person name="Ramamoorthy G.K."/>
            <person name="Gryganskyi A."/>
            <person name="Culley D."/>
            <person name="Magnuson J.K."/>
            <person name="James T.Y."/>
            <person name="O'Malley M.A."/>
            <person name="Stajich J.E."/>
            <person name="Spatafora J.W."/>
            <person name="Visel A."/>
            <person name="Grigoriev I.V."/>
        </authorList>
    </citation>
    <scope>NUCLEOTIDE SEQUENCE [LARGE SCALE GENOMIC DNA]</scope>
    <source>
        <strain evidence="6 7">NRRL 3116</strain>
    </source>
</reference>
<dbReference type="SMART" id="SM00671">
    <property type="entry name" value="SEL1"/>
    <property type="match status" value="2"/>
</dbReference>
<dbReference type="AlphaFoldDB" id="A0A1Y2GS70"/>
<dbReference type="InParanoid" id="A0A1Y2GS70"/>
<dbReference type="PANTHER" id="PTHR46758">
    <property type="entry name" value="MYND DOMAIN-CONTAINING"/>
    <property type="match status" value="1"/>
</dbReference>
<keyword evidence="3" id="KW-0862">Zinc</keyword>
<dbReference type="InterPro" id="IPR002893">
    <property type="entry name" value="Znf_MYND"/>
</dbReference>
<accession>A0A1Y2GS70</accession>
<evidence type="ECO:0000256" key="4">
    <source>
        <dbReference type="PROSITE-ProRule" id="PRU00134"/>
    </source>
</evidence>
<evidence type="ECO:0000256" key="2">
    <source>
        <dbReference type="ARBA" id="ARBA00022771"/>
    </source>
</evidence>
<evidence type="ECO:0000313" key="7">
    <source>
        <dbReference type="Proteomes" id="UP000193648"/>
    </source>
</evidence>